<sequence>MTKKRSATLSDARQLSELAEQTFRDAFTEANNAEDMAMHCASTYGESIQTAELSDPNYDTIVVEDDGQLVAYAQLRQGHYPECVTAISPGEIQRLYVDKQWHGKGLAQALMTECLSRLREKNNDVVWLGVWEHNPRAIAFYKKLDFQPVGKHVFKLGNDPQTDIIMMRRIKAE</sequence>
<protein>
    <submittedName>
        <fullName evidence="4">Ribosomal protein S18 acetylase RimI-like enzyme</fullName>
    </submittedName>
</protein>
<dbReference type="SUPFAM" id="SSF55729">
    <property type="entry name" value="Acyl-CoA N-acyltransferases (Nat)"/>
    <property type="match status" value="1"/>
</dbReference>
<dbReference type="RefSeq" id="WP_109764918.1">
    <property type="nucleotide sequence ID" value="NZ_QGGU01000014.1"/>
</dbReference>
<dbReference type="PROSITE" id="PS51186">
    <property type="entry name" value="GNAT"/>
    <property type="match status" value="1"/>
</dbReference>
<evidence type="ECO:0000259" key="3">
    <source>
        <dbReference type="PROSITE" id="PS51186"/>
    </source>
</evidence>
<keyword evidence="4" id="KW-0689">Ribosomal protein</keyword>
<comment type="caution">
    <text evidence="4">The sequence shown here is derived from an EMBL/GenBank/DDBJ whole genome shotgun (WGS) entry which is preliminary data.</text>
</comment>
<dbReference type="InterPro" id="IPR000182">
    <property type="entry name" value="GNAT_dom"/>
</dbReference>
<evidence type="ECO:0000256" key="1">
    <source>
        <dbReference type="ARBA" id="ARBA00022679"/>
    </source>
</evidence>
<gene>
    <name evidence="4" type="ORF">C8D97_11448</name>
</gene>
<evidence type="ECO:0000313" key="4">
    <source>
        <dbReference type="EMBL" id="PWK45375.1"/>
    </source>
</evidence>
<accession>A0A316FAT6</accession>
<evidence type="ECO:0000313" key="5">
    <source>
        <dbReference type="Proteomes" id="UP000245790"/>
    </source>
</evidence>
<organism evidence="4 5">
    <name type="scientific">Pleionea mediterranea</name>
    <dbReference type="NCBI Taxonomy" id="523701"/>
    <lineage>
        <taxon>Bacteria</taxon>
        <taxon>Pseudomonadati</taxon>
        <taxon>Pseudomonadota</taxon>
        <taxon>Gammaproteobacteria</taxon>
        <taxon>Oceanospirillales</taxon>
        <taxon>Pleioneaceae</taxon>
        <taxon>Pleionea</taxon>
    </lineage>
</organism>
<dbReference type="Gene3D" id="3.40.630.30">
    <property type="match status" value="1"/>
</dbReference>
<dbReference type="InterPro" id="IPR016181">
    <property type="entry name" value="Acyl_CoA_acyltransferase"/>
</dbReference>
<keyword evidence="5" id="KW-1185">Reference proteome</keyword>
<reference evidence="4 5" key="1">
    <citation type="submission" date="2018-05" db="EMBL/GenBank/DDBJ databases">
        <title>Genomic Encyclopedia of Type Strains, Phase IV (KMG-IV): sequencing the most valuable type-strain genomes for metagenomic binning, comparative biology and taxonomic classification.</title>
        <authorList>
            <person name="Goeker M."/>
        </authorList>
    </citation>
    <scope>NUCLEOTIDE SEQUENCE [LARGE SCALE GENOMIC DNA]</scope>
    <source>
        <strain evidence="4 5">DSM 25350</strain>
    </source>
</reference>
<dbReference type="EMBL" id="QGGU01000014">
    <property type="protein sequence ID" value="PWK45375.1"/>
    <property type="molecule type" value="Genomic_DNA"/>
</dbReference>
<dbReference type="AlphaFoldDB" id="A0A316FAT6"/>
<proteinExistence type="predicted"/>
<dbReference type="InterPro" id="IPR050832">
    <property type="entry name" value="Bact_Acetyltransf"/>
</dbReference>
<name>A0A316FAT6_9GAMM</name>
<keyword evidence="4" id="KW-0687">Ribonucleoprotein</keyword>
<feature type="domain" description="N-acetyltransferase" evidence="3">
    <location>
        <begin position="2"/>
        <end position="171"/>
    </location>
</feature>
<dbReference type="PANTHER" id="PTHR43877">
    <property type="entry name" value="AMINOALKYLPHOSPHONATE N-ACETYLTRANSFERASE-RELATED-RELATED"/>
    <property type="match status" value="1"/>
</dbReference>
<dbReference type="OrthoDB" id="9796919at2"/>
<keyword evidence="1" id="KW-0808">Transferase</keyword>
<dbReference type="CDD" id="cd04301">
    <property type="entry name" value="NAT_SF"/>
    <property type="match status" value="1"/>
</dbReference>
<dbReference type="Pfam" id="PF00583">
    <property type="entry name" value="Acetyltransf_1"/>
    <property type="match status" value="1"/>
</dbReference>
<dbReference type="GO" id="GO:0016747">
    <property type="term" value="F:acyltransferase activity, transferring groups other than amino-acyl groups"/>
    <property type="evidence" value="ECO:0007669"/>
    <property type="project" value="InterPro"/>
</dbReference>
<dbReference type="Proteomes" id="UP000245790">
    <property type="component" value="Unassembled WGS sequence"/>
</dbReference>
<evidence type="ECO:0000256" key="2">
    <source>
        <dbReference type="ARBA" id="ARBA00023315"/>
    </source>
</evidence>
<dbReference type="GO" id="GO:0005840">
    <property type="term" value="C:ribosome"/>
    <property type="evidence" value="ECO:0007669"/>
    <property type="project" value="UniProtKB-KW"/>
</dbReference>
<keyword evidence="2" id="KW-0012">Acyltransferase</keyword>